<comment type="caution">
    <text evidence="2">The sequence shown here is derived from an EMBL/GenBank/DDBJ whole genome shotgun (WGS) entry which is preliminary data.</text>
</comment>
<feature type="transmembrane region" description="Helical" evidence="1">
    <location>
        <begin position="12"/>
        <end position="35"/>
    </location>
</feature>
<keyword evidence="1" id="KW-1133">Transmembrane helix</keyword>
<organism evidence="2 3">
    <name type="scientific">Acidocella aquatica</name>
    <dbReference type="NCBI Taxonomy" id="1922313"/>
    <lineage>
        <taxon>Bacteria</taxon>
        <taxon>Pseudomonadati</taxon>
        <taxon>Pseudomonadota</taxon>
        <taxon>Alphaproteobacteria</taxon>
        <taxon>Acetobacterales</taxon>
        <taxon>Acidocellaceae</taxon>
        <taxon>Acidocella</taxon>
    </lineage>
</organism>
<evidence type="ECO:0000256" key="1">
    <source>
        <dbReference type="SAM" id="Phobius"/>
    </source>
</evidence>
<evidence type="ECO:0000313" key="2">
    <source>
        <dbReference type="EMBL" id="GLR66097.1"/>
    </source>
</evidence>
<evidence type="ECO:0000313" key="3">
    <source>
        <dbReference type="Proteomes" id="UP001156641"/>
    </source>
</evidence>
<dbReference type="EMBL" id="BSOS01000009">
    <property type="protein sequence ID" value="GLR66097.1"/>
    <property type="molecule type" value="Genomic_DNA"/>
</dbReference>
<proteinExistence type="predicted"/>
<gene>
    <name evidence="2" type="ORF">GCM10010909_07750</name>
</gene>
<keyword evidence="1" id="KW-0812">Transmembrane</keyword>
<dbReference type="Proteomes" id="UP001156641">
    <property type="component" value="Unassembled WGS sequence"/>
</dbReference>
<protein>
    <submittedName>
        <fullName evidence="2">Uncharacterized protein</fullName>
    </submittedName>
</protein>
<reference evidence="3" key="1">
    <citation type="journal article" date="2019" name="Int. J. Syst. Evol. Microbiol.">
        <title>The Global Catalogue of Microorganisms (GCM) 10K type strain sequencing project: providing services to taxonomists for standard genome sequencing and annotation.</title>
        <authorList>
            <consortium name="The Broad Institute Genomics Platform"/>
            <consortium name="The Broad Institute Genome Sequencing Center for Infectious Disease"/>
            <person name="Wu L."/>
            <person name="Ma J."/>
        </authorList>
    </citation>
    <scope>NUCLEOTIDE SEQUENCE [LARGE SCALE GENOMIC DNA]</scope>
    <source>
        <strain evidence="3">NBRC 112502</strain>
    </source>
</reference>
<keyword evidence="1" id="KW-0472">Membrane</keyword>
<accession>A0ABQ6A6D1</accession>
<sequence length="113" mass="11121">MRDQPQADLRGLKALVGGMGLLIVLGTALVIGTVIHRIYARKPAASMVVAPLTTPGAPVAATVAGALAPGEHIAGIAGAGGDVAVWVNGPGGDRLLLVDPASGRVSVALSATR</sequence>
<dbReference type="RefSeq" id="WP_284256691.1">
    <property type="nucleotide sequence ID" value="NZ_BSOS01000009.1"/>
</dbReference>
<keyword evidence="3" id="KW-1185">Reference proteome</keyword>
<name>A0ABQ6A6D1_9PROT</name>